<dbReference type="InterPro" id="IPR013783">
    <property type="entry name" value="Ig-like_fold"/>
</dbReference>
<dbReference type="PANTHER" id="PTHR24100">
    <property type="entry name" value="BUTYROPHILIN"/>
    <property type="match status" value="1"/>
</dbReference>
<dbReference type="InterPro" id="IPR003599">
    <property type="entry name" value="Ig_sub"/>
</dbReference>
<feature type="signal peptide" evidence="8">
    <location>
        <begin position="1"/>
        <end position="20"/>
    </location>
</feature>
<sequence length="159" mass="17738">MKSILLVLLSSVALNFTGNCDVIGSTQTVKVKVNDVAILPCFSTSNMTNAIVKWKQEQSNKKYVHFYRSGDDNVDDQDENFRGRTSLSRKEMSGGNVSLKLTNVTELDAGNYTCDARVETSPETVQHRKCNVTLIVEPEKDPAVDRKQVRVPGTTQKRK</sequence>
<keyword evidence="3" id="KW-0472">Membrane</keyword>
<dbReference type="PROSITE" id="PS50835">
    <property type="entry name" value="IG_LIKE"/>
    <property type="match status" value="1"/>
</dbReference>
<evidence type="ECO:0000256" key="5">
    <source>
        <dbReference type="ARBA" id="ARBA00023180"/>
    </source>
</evidence>
<dbReference type="GeneTree" id="ENSGT01150000287951"/>
<evidence type="ECO:0000256" key="8">
    <source>
        <dbReference type="SAM" id="SignalP"/>
    </source>
</evidence>
<reference evidence="10" key="1">
    <citation type="submission" date="2025-08" db="UniProtKB">
        <authorList>
            <consortium name="Ensembl"/>
        </authorList>
    </citation>
    <scope>IDENTIFICATION</scope>
</reference>
<dbReference type="SMART" id="SM00406">
    <property type="entry name" value="IGv"/>
    <property type="match status" value="1"/>
</dbReference>
<keyword evidence="2 8" id="KW-0732">Signal</keyword>
<evidence type="ECO:0000256" key="4">
    <source>
        <dbReference type="ARBA" id="ARBA00023157"/>
    </source>
</evidence>
<dbReference type="GO" id="GO:0016020">
    <property type="term" value="C:membrane"/>
    <property type="evidence" value="ECO:0007669"/>
    <property type="project" value="UniProtKB-SubCell"/>
</dbReference>
<dbReference type="Pfam" id="PF07686">
    <property type="entry name" value="V-set"/>
    <property type="match status" value="1"/>
</dbReference>
<keyword evidence="6" id="KW-0393">Immunoglobulin domain</keyword>
<keyword evidence="5" id="KW-0325">Glycoprotein</keyword>
<dbReference type="AlphaFoldDB" id="A0A8C4HN01"/>
<feature type="compositionally biased region" description="Basic and acidic residues" evidence="7">
    <location>
        <begin position="139"/>
        <end position="148"/>
    </location>
</feature>
<evidence type="ECO:0000259" key="9">
    <source>
        <dbReference type="PROSITE" id="PS50835"/>
    </source>
</evidence>
<accession>A0A8C4HN01</accession>
<dbReference type="SMART" id="SM00409">
    <property type="entry name" value="IG"/>
    <property type="match status" value="1"/>
</dbReference>
<dbReference type="InterPro" id="IPR013106">
    <property type="entry name" value="Ig_V-set"/>
</dbReference>
<evidence type="ECO:0000256" key="7">
    <source>
        <dbReference type="SAM" id="MobiDB-lite"/>
    </source>
</evidence>
<keyword evidence="11" id="KW-1185">Reference proteome</keyword>
<dbReference type="SUPFAM" id="SSF48726">
    <property type="entry name" value="Immunoglobulin"/>
    <property type="match status" value="1"/>
</dbReference>
<evidence type="ECO:0000256" key="2">
    <source>
        <dbReference type="ARBA" id="ARBA00022729"/>
    </source>
</evidence>
<name>A0A8C4HN01_DICLA</name>
<keyword evidence="4" id="KW-1015">Disulfide bond</keyword>
<dbReference type="GO" id="GO:1903037">
    <property type="term" value="P:regulation of leukocyte cell-cell adhesion"/>
    <property type="evidence" value="ECO:0007669"/>
    <property type="project" value="UniProtKB-ARBA"/>
</dbReference>
<feature type="chain" id="PRO_5034773561" description="Ig-like domain-containing protein" evidence="8">
    <location>
        <begin position="21"/>
        <end position="159"/>
    </location>
</feature>
<comment type="subcellular location">
    <subcellularLocation>
        <location evidence="1">Membrane</location>
    </subcellularLocation>
</comment>
<evidence type="ECO:0000256" key="3">
    <source>
        <dbReference type="ARBA" id="ARBA00023136"/>
    </source>
</evidence>
<dbReference type="GO" id="GO:0050863">
    <property type="term" value="P:regulation of T cell activation"/>
    <property type="evidence" value="ECO:0007669"/>
    <property type="project" value="UniProtKB-ARBA"/>
</dbReference>
<dbReference type="InterPro" id="IPR036179">
    <property type="entry name" value="Ig-like_dom_sf"/>
</dbReference>
<feature type="region of interest" description="Disordered" evidence="7">
    <location>
        <begin position="139"/>
        <end position="159"/>
    </location>
</feature>
<organism evidence="10 11">
    <name type="scientific">Dicentrarchus labrax</name>
    <name type="common">European seabass</name>
    <name type="synonym">Morone labrax</name>
    <dbReference type="NCBI Taxonomy" id="13489"/>
    <lineage>
        <taxon>Eukaryota</taxon>
        <taxon>Metazoa</taxon>
        <taxon>Chordata</taxon>
        <taxon>Craniata</taxon>
        <taxon>Vertebrata</taxon>
        <taxon>Euteleostomi</taxon>
        <taxon>Actinopterygii</taxon>
        <taxon>Neopterygii</taxon>
        <taxon>Teleostei</taxon>
        <taxon>Neoteleostei</taxon>
        <taxon>Acanthomorphata</taxon>
        <taxon>Eupercaria</taxon>
        <taxon>Moronidae</taxon>
        <taxon>Dicentrarchus</taxon>
    </lineage>
</organism>
<dbReference type="InterPro" id="IPR007110">
    <property type="entry name" value="Ig-like_dom"/>
</dbReference>
<dbReference type="Proteomes" id="UP000694389">
    <property type="component" value="Unassembled WGS sequence"/>
</dbReference>
<evidence type="ECO:0000256" key="6">
    <source>
        <dbReference type="ARBA" id="ARBA00023319"/>
    </source>
</evidence>
<evidence type="ECO:0000313" key="10">
    <source>
        <dbReference type="Ensembl" id="ENSDLAP00005045013.1"/>
    </source>
</evidence>
<feature type="domain" description="Ig-like" evidence="9">
    <location>
        <begin position="39"/>
        <end position="126"/>
    </location>
</feature>
<evidence type="ECO:0000256" key="1">
    <source>
        <dbReference type="ARBA" id="ARBA00004370"/>
    </source>
</evidence>
<dbReference type="Gene3D" id="2.60.40.10">
    <property type="entry name" value="Immunoglobulins"/>
    <property type="match status" value="1"/>
</dbReference>
<proteinExistence type="predicted"/>
<dbReference type="FunFam" id="2.60.40.10:FF:000142">
    <property type="entry name" value="V-set domain-containing T-cell activation inhibitor 1"/>
    <property type="match status" value="1"/>
</dbReference>
<protein>
    <recommendedName>
        <fullName evidence="9">Ig-like domain-containing protein</fullName>
    </recommendedName>
</protein>
<dbReference type="InterPro" id="IPR050504">
    <property type="entry name" value="IgSF_BTN/MOG"/>
</dbReference>
<evidence type="ECO:0000313" key="11">
    <source>
        <dbReference type="Proteomes" id="UP000694389"/>
    </source>
</evidence>
<dbReference type="Ensembl" id="ENSDLAT00005048032.2">
    <property type="protein sequence ID" value="ENSDLAP00005045013.1"/>
    <property type="gene ID" value="ENSDLAG00005019929.2"/>
</dbReference>
<reference evidence="10" key="2">
    <citation type="submission" date="2025-09" db="UniProtKB">
        <authorList>
            <consortium name="Ensembl"/>
        </authorList>
    </citation>
    <scope>IDENTIFICATION</scope>
</reference>